<proteinExistence type="inferred from homology"/>
<evidence type="ECO:0000256" key="8">
    <source>
        <dbReference type="SAM" id="Phobius"/>
    </source>
</evidence>
<dbReference type="Pfam" id="PF03591">
    <property type="entry name" value="AzlC"/>
    <property type="match status" value="1"/>
</dbReference>
<evidence type="ECO:0000256" key="4">
    <source>
        <dbReference type="ARBA" id="ARBA00022475"/>
    </source>
</evidence>
<dbReference type="eggNOG" id="COG1296">
    <property type="taxonomic scope" value="Bacteria"/>
</dbReference>
<keyword evidence="4" id="KW-1003">Cell membrane</keyword>
<dbReference type="PANTHER" id="PTHR34979">
    <property type="entry name" value="INNER MEMBRANE PROTEIN YGAZ"/>
    <property type="match status" value="1"/>
</dbReference>
<evidence type="ECO:0000313" key="10">
    <source>
        <dbReference type="Proteomes" id="UP000006327"/>
    </source>
</evidence>
<organism evidence="9 10">
    <name type="scientific">Paraglaciecola arctica BSs20135</name>
    <dbReference type="NCBI Taxonomy" id="493475"/>
    <lineage>
        <taxon>Bacteria</taxon>
        <taxon>Pseudomonadati</taxon>
        <taxon>Pseudomonadota</taxon>
        <taxon>Gammaproteobacteria</taxon>
        <taxon>Alteromonadales</taxon>
        <taxon>Alteromonadaceae</taxon>
        <taxon>Paraglaciecola</taxon>
    </lineage>
</organism>
<evidence type="ECO:0000256" key="6">
    <source>
        <dbReference type="ARBA" id="ARBA00022989"/>
    </source>
</evidence>
<keyword evidence="3" id="KW-0813">Transport</keyword>
<feature type="transmembrane region" description="Helical" evidence="8">
    <location>
        <begin position="59"/>
        <end position="81"/>
    </location>
</feature>
<dbReference type="Proteomes" id="UP000006327">
    <property type="component" value="Unassembled WGS sequence"/>
</dbReference>
<protein>
    <submittedName>
        <fullName evidence="9">Branched-chain amino acid permease</fullName>
    </submittedName>
</protein>
<evidence type="ECO:0000256" key="7">
    <source>
        <dbReference type="ARBA" id="ARBA00023136"/>
    </source>
</evidence>
<dbReference type="AlphaFoldDB" id="K6YS75"/>
<reference evidence="9 10" key="1">
    <citation type="journal article" date="2017" name="Antonie Van Leeuwenhoek">
        <title>Rhizobium rhizosphaerae sp. nov., a novel species isolated from rice rhizosphere.</title>
        <authorList>
            <person name="Zhao J.J."/>
            <person name="Zhang J."/>
            <person name="Zhang R.J."/>
            <person name="Zhang C.W."/>
            <person name="Yin H.Q."/>
            <person name="Zhang X.X."/>
        </authorList>
    </citation>
    <scope>NUCLEOTIDE SEQUENCE [LARGE SCALE GENOMIC DNA]</scope>
    <source>
        <strain evidence="9 10">BSs20135</strain>
    </source>
</reference>
<keyword evidence="6 8" id="KW-1133">Transmembrane helix</keyword>
<dbReference type="InterPro" id="IPR011606">
    <property type="entry name" value="Brnchd-chn_aa_trnsp_permease"/>
</dbReference>
<feature type="transmembrane region" description="Helical" evidence="8">
    <location>
        <begin position="161"/>
        <end position="182"/>
    </location>
</feature>
<comment type="subcellular location">
    <subcellularLocation>
        <location evidence="1">Cell membrane</location>
        <topology evidence="1">Multi-pass membrane protein</topology>
    </subcellularLocation>
</comment>
<feature type="transmembrane region" description="Helical" evidence="8">
    <location>
        <begin position="213"/>
        <end position="231"/>
    </location>
</feature>
<gene>
    <name evidence="9" type="ORF">GARC_4078</name>
</gene>
<dbReference type="STRING" id="493475.GARC_4078"/>
<keyword evidence="7 8" id="KW-0472">Membrane</keyword>
<evidence type="ECO:0000256" key="1">
    <source>
        <dbReference type="ARBA" id="ARBA00004651"/>
    </source>
</evidence>
<accession>K6YS75</accession>
<comment type="similarity">
    <text evidence="2">Belongs to the AzlC family.</text>
</comment>
<evidence type="ECO:0000313" key="9">
    <source>
        <dbReference type="EMBL" id="GAC21022.1"/>
    </source>
</evidence>
<feature type="transmembrane region" description="Helical" evidence="8">
    <location>
        <begin position="132"/>
        <end position="155"/>
    </location>
</feature>
<dbReference type="PANTHER" id="PTHR34979:SF1">
    <property type="entry name" value="INNER MEMBRANE PROTEIN YGAZ"/>
    <property type="match status" value="1"/>
</dbReference>
<keyword evidence="10" id="KW-1185">Reference proteome</keyword>
<evidence type="ECO:0000256" key="3">
    <source>
        <dbReference type="ARBA" id="ARBA00022448"/>
    </source>
</evidence>
<keyword evidence="5 8" id="KW-0812">Transmembrane</keyword>
<evidence type="ECO:0000256" key="2">
    <source>
        <dbReference type="ARBA" id="ARBA00010735"/>
    </source>
</evidence>
<evidence type="ECO:0000256" key="5">
    <source>
        <dbReference type="ARBA" id="ARBA00022692"/>
    </source>
</evidence>
<dbReference type="RefSeq" id="WP_007623538.1">
    <property type="nucleotide sequence ID" value="NZ_BAEO01000058.1"/>
</dbReference>
<comment type="caution">
    <text evidence="9">The sequence shown here is derived from an EMBL/GenBank/DDBJ whole genome shotgun (WGS) entry which is preliminary data.</text>
</comment>
<dbReference type="GO" id="GO:1903785">
    <property type="term" value="P:L-valine transmembrane transport"/>
    <property type="evidence" value="ECO:0007669"/>
    <property type="project" value="TreeGrafter"/>
</dbReference>
<name>K6YS75_9ALTE</name>
<dbReference type="EMBL" id="BAEO01000058">
    <property type="protein sequence ID" value="GAC21022.1"/>
    <property type="molecule type" value="Genomic_DNA"/>
</dbReference>
<dbReference type="GO" id="GO:0005886">
    <property type="term" value="C:plasma membrane"/>
    <property type="evidence" value="ECO:0007669"/>
    <property type="project" value="UniProtKB-SubCell"/>
</dbReference>
<sequence>MPLPSPHSIFISGVKDTFPLVVAAMPFGLVFGAMGQAQGLADWVTLGISIFVFAGASQFIAITMLAAGAAIPVIVLTVFIVNLRHMLYSVSLIPIVQDLSQKWRWPMAFTMTDETFAVVYNKMSLSRAHQNLPMYYLGSSAFMYLNWILCTWVGIVLGSQLPSLTSFGLDIAMVVAFIGIVVPNLRLPSHWMCAITAAVSGLLTYQWPHQTGLLLSSLFAIVVGVISENRLTARSTTDLAESNHHE</sequence>